<dbReference type="PANTHER" id="PTHR22870">
    <property type="entry name" value="REGULATOR OF CHROMOSOME CONDENSATION"/>
    <property type="match status" value="1"/>
</dbReference>
<keyword evidence="5" id="KW-1185">Reference proteome</keyword>
<dbReference type="PANTHER" id="PTHR22870:SF408">
    <property type="entry name" value="OS09G0560450 PROTEIN"/>
    <property type="match status" value="1"/>
</dbReference>
<dbReference type="AlphaFoldDB" id="A0AAW4KWI0"/>
<evidence type="ECO:0000313" key="5">
    <source>
        <dbReference type="Proteomes" id="UP000811899"/>
    </source>
</evidence>
<dbReference type="InterPro" id="IPR058923">
    <property type="entry name" value="RCC1-like_dom"/>
</dbReference>
<keyword evidence="2" id="KW-0732">Signal</keyword>
<evidence type="ECO:0000256" key="2">
    <source>
        <dbReference type="SAM" id="SignalP"/>
    </source>
</evidence>
<dbReference type="InterPro" id="IPR000408">
    <property type="entry name" value="Reg_chr_condens"/>
</dbReference>
<gene>
    <name evidence="4" type="ORF">KI809_01315</name>
</gene>
<feature type="chain" id="PRO_5043588018" description="RCC1-like domain-containing protein" evidence="2">
    <location>
        <begin position="26"/>
        <end position="430"/>
    </location>
</feature>
<comment type="caution">
    <text evidence="4">The sequence shown here is derived from an EMBL/GenBank/DDBJ whole genome shotgun (WGS) entry which is preliminary data.</text>
</comment>
<name>A0AAW4KWI0_9BACT</name>
<feature type="domain" description="RCC1-like" evidence="3">
    <location>
        <begin position="145"/>
        <end position="428"/>
    </location>
</feature>
<dbReference type="InterPro" id="IPR009091">
    <property type="entry name" value="RCC1/BLIP-II"/>
</dbReference>
<proteinExistence type="predicted"/>
<dbReference type="PROSITE" id="PS00626">
    <property type="entry name" value="RCC1_2"/>
    <property type="match status" value="1"/>
</dbReference>
<dbReference type="PROSITE" id="PS50012">
    <property type="entry name" value="RCC1_3"/>
    <property type="match status" value="7"/>
</dbReference>
<keyword evidence="1" id="KW-0677">Repeat</keyword>
<evidence type="ECO:0000256" key="1">
    <source>
        <dbReference type="ARBA" id="ARBA00022737"/>
    </source>
</evidence>
<dbReference type="Pfam" id="PF00415">
    <property type="entry name" value="RCC1"/>
    <property type="match status" value="1"/>
</dbReference>
<dbReference type="EMBL" id="JAHCVJ010000001">
    <property type="protein sequence ID" value="MBT0662923.1"/>
    <property type="molecule type" value="Genomic_DNA"/>
</dbReference>
<accession>A0AAW4KWI0</accession>
<dbReference type="Gene3D" id="2.130.10.30">
    <property type="entry name" value="Regulator of chromosome condensation 1/beta-lactamase-inhibitor protein II"/>
    <property type="match status" value="2"/>
</dbReference>
<dbReference type="Proteomes" id="UP000811899">
    <property type="component" value="Unassembled WGS sequence"/>
</dbReference>
<dbReference type="PROSITE" id="PS51257">
    <property type="entry name" value="PROKAR_LIPOPROTEIN"/>
    <property type="match status" value="1"/>
</dbReference>
<dbReference type="PRINTS" id="PR00633">
    <property type="entry name" value="RCCNDNSATION"/>
</dbReference>
<dbReference type="RefSeq" id="WP_214169710.1">
    <property type="nucleotide sequence ID" value="NZ_JAHCVJ010000001.1"/>
</dbReference>
<feature type="signal peptide" evidence="2">
    <location>
        <begin position="1"/>
        <end position="25"/>
    </location>
</feature>
<organism evidence="4 5">
    <name type="scientific">Geoanaerobacter pelophilus</name>
    <dbReference type="NCBI Taxonomy" id="60036"/>
    <lineage>
        <taxon>Bacteria</taxon>
        <taxon>Pseudomonadati</taxon>
        <taxon>Thermodesulfobacteriota</taxon>
        <taxon>Desulfuromonadia</taxon>
        <taxon>Geobacterales</taxon>
        <taxon>Geobacteraceae</taxon>
        <taxon>Geoanaerobacter</taxon>
    </lineage>
</organism>
<protein>
    <recommendedName>
        <fullName evidence="3">RCC1-like domain-containing protein</fullName>
    </recommendedName>
</protein>
<dbReference type="SUPFAM" id="SSF50985">
    <property type="entry name" value="RCC1/BLIP-II"/>
    <property type="match status" value="1"/>
</dbReference>
<dbReference type="InterPro" id="IPR051210">
    <property type="entry name" value="Ub_ligase/GEF_domain"/>
</dbReference>
<dbReference type="Pfam" id="PF25390">
    <property type="entry name" value="WD40_RLD"/>
    <property type="match status" value="1"/>
</dbReference>
<evidence type="ECO:0000259" key="3">
    <source>
        <dbReference type="Pfam" id="PF25390"/>
    </source>
</evidence>
<reference evidence="4 5" key="1">
    <citation type="submission" date="2021-05" db="EMBL/GenBank/DDBJ databases">
        <title>The draft genome of Geobacter pelophilus DSM 12255.</title>
        <authorList>
            <person name="Xu Z."/>
            <person name="Masuda Y."/>
            <person name="Itoh H."/>
            <person name="Senoo K."/>
        </authorList>
    </citation>
    <scope>NUCLEOTIDE SEQUENCE [LARGE SCALE GENOMIC DNA]</scope>
    <source>
        <strain evidence="4 5">DSM 12255</strain>
    </source>
</reference>
<sequence length="430" mass="45383">MYRWKSRLLLAVGVALLSACGSGNSSNSSMTATSDPLSFYQHSAVFVNNTTLYAWGANESGQIGNGTTSNSSVPVLVTRFANYSAGNGVAIGSNHTLAFQKYSTVRAWGFNRYGQLGNGLTADNQTPNSSVPVTVRKWGSRASLSGVTAVAAGGYFSLALDRNGTVWSWGKNDHGQLGRLSNQNTFGNYSSQMADKVVVAAVSSPLTGVTAIAAGGAHALALKNDGTVWGWGYNEWGQVGDGSPHDKPNHFFPVLVPFNDTPPRTVTIAKIAAGSSHSLALDSDGFIWAWGYNYFGQLGNGLHGENVYSETPVKISIPAPGLTSAALIAAGASHSLAYDPVTDILYAWGYNVFGQLGDGTTINRYTPVAISGFTLKVLNGTLPASISASWDHSHARKTDGSWWSWGENSVGQLGIGNQTNQFSPVRVRGM</sequence>
<evidence type="ECO:0000313" key="4">
    <source>
        <dbReference type="EMBL" id="MBT0662923.1"/>
    </source>
</evidence>